<reference evidence="1 2" key="1">
    <citation type="submission" date="2012-02" db="EMBL/GenBank/DDBJ databases">
        <title>Whole genome shotgun sequence of Gordonia sputi NBRC 100414.</title>
        <authorList>
            <person name="Yoshida I."/>
            <person name="Hosoyama A."/>
            <person name="Tsuchikane K."/>
            <person name="Katsumata H."/>
            <person name="Yamazaki S."/>
            <person name="Fujita N."/>
        </authorList>
    </citation>
    <scope>NUCLEOTIDE SEQUENCE [LARGE SCALE GENOMIC DNA]</scope>
    <source>
        <strain evidence="1 2">NBRC 100414</strain>
    </source>
</reference>
<protein>
    <submittedName>
        <fullName evidence="1">Uncharacterized protein</fullName>
    </submittedName>
</protein>
<accession>H5TZT8</accession>
<name>H5TZT8_9ACTN</name>
<keyword evidence="2" id="KW-1185">Reference proteome</keyword>
<evidence type="ECO:0000313" key="2">
    <source>
        <dbReference type="Proteomes" id="UP000005845"/>
    </source>
</evidence>
<dbReference type="RefSeq" id="WP_005205406.1">
    <property type="nucleotide sequence ID" value="NZ_BAFC01000054.1"/>
</dbReference>
<sequence length="178" mass="19253">MVTLFDILPSLKGVTVARSFDSTKWRLPIRCSGCDILVNDISLREESLRRKVAFFLDESGEPVSQALCPEAVWFPALVTRISSAQLTAERAVLHVDASLPLTTAIDDVAFPGNELAGAHLVDITVVDTSGHRRTLNAELPAHVSVTGTIVLALRGVSTQLPTVESAPRRSRLTVDGQR</sequence>
<comment type="caution">
    <text evidence="1">The sequence shown here is derived from an EMBL/GenBank/DDBJ whole genome shotgun (WGS) entry which is preliminary data.</text>
</comment>
<dbReference type="AlphaFoldDB" id="H5TZT8"/>
<organism evidence="1 2">
    <name type="scientific">Gordonia sputi NBRC 100414</name>
    <dbReference type="NCBI Taxonomy" id="1089453"/>
    <lineage>
        <taxon>Bacteria</taxon>
        <taxon>Bacillati</taxon>
        <taxon>Actinomycetota</taxon>
        <taxon>Actinomycetes</taxon>
        <taxon>Mycobacteriales</taxon>
        <taxon>Gordoniaceae</taxon>
        <taxon>Gordonia</taxon>
    </lineage>
</organism>
<dbReference type="Proteomes" id="UP000005845">
    <property type="component" value="Unassembled WGS sequence"/>
</dbReference>
<dbReference type="EMBL" id="BAFC01000054">
    <property type="protein sequence ID" value="GAB38996.1"/>
    <property type="molecule type" value="Genomic_DNA"/>
</dbReference>
<proteinExistence type="predicted"/>
<dbReference type="eggNOG" id="ENOG5031VUX">
    <property type="taxonomic scope" value="Bacteria"/>
</dbReference>
<evidence type="ECO:0000313" key="1">
    <source>
        <dbReference type="EMBL" id="GAB38996.1"/>
    </source>
</evidence>
<gene>
    <name evidence="1" type="ORF">GOSPT_054_00290</name>
</gene>